<dbReference type="Pfam" id="PF01177">
    <property type="entry name" value="Asp_Glu_race"/>
    <property type="match status" value="1"/>
</dbReference>
<dbReference type="PANTHER" id="PTHR28047">
    <property type="entry name" value="PROTEIN DCG1"/>
    <property type="match status" value="1"/>
</dbReference>
<dbReference type="InterPro" id="IPR053714">
    <property type="entry name" value="Iso_Racemase_Enz_sf"/>
</dbReference>
<name>A0A6G4XPL0_9ACTN</name>
<comment type="caution">
    <text evidence="2">The sequence shown here is derived from an EMBL/GenBank/DDBJ whole genome shotgun (WGS) entry which is preliminary data.</text>
</comment>
<evidence type="ECO:0008006" key="4">
    <source>
        <dbReference type="Google" id="ProtNLM"/>
    </source>
</evidence>
<evidence type="ECO:0000313" key="3">
    <source>
        <dbReference type="Proteomes" id="UP000481109"/>
    </source>
</evidence>
<dbReference type="Gene3D" id="3.40.50.12500">
    <property type="match status" value="1"/>
</dbReference>
<reference evidence="2 3" key="1">
    <citation type="submission" date="2020-02" db="EMBL/GenBank/DDBJ databases">
        <title>Whole-genome analyses of novel actinobacteria.</title>
        <authorList>
            <person name="Sahin N."/>
            <person name="Tokatli A."/>
        </authorList>
    </citation>
    <scope>NUCLEOTIDE SEQUENCE [LARGE SCALE GENOMIC DNA]</scope>
    <source>
        <strain evidence="2 3">YC504</strain>
    </source>
</reference>
<dbReference type="RefSeq" id="WP_165334000.1">
    <property type="nucleotide sequence ID" value="NZ_JAAKZW010000107.1"/>
</dbReference>
<keyword evidence="3" id="KW-1185">Reference proteome</keyword>
<organism evidence="2 3">
    <name type="scientific">Streptomyces mesophilus</name>
    <dbReference type="NCBI Taxonomy" id="1775132"/>
    <lineage>
        <taxon>Bacteria</taxon>
        <taxon>Bacillati</taxon>
        <taxon>Actinomycetota</taxon>
        <taxon>Actinomycetes</taxon>
        <taxon>Kitasatosporales</taxon>
        <taxon>Streptomycetaceae</taxon>
        <taxon>Streptomyces</taxon>
    </lineage>
</organism>
<dbReference type="Proteomes" id="UP000481109">
    <property type="component" value="Unassembled WGS sequence"/>
</dbReference>
<evidence type="ECO:0000313" key="2">
    <source>
        <dbReference type="EMBL" id="NGO78551.1"/>
    </source>
</evidence>
<sequence>MHRTNAVVLINPNTSATTTDMMAAMLREQLAARRDLAVRAVTAAQGPGMIVTADALCAAATEVLAAALRTGTEGTAAFVVGAFGDPGIEELRAAVCVPVVGIGEAALLEAGDTAFAVVTTTPGLVQAIADRIDALGLADRCVGIRCTEGDPRDLAGRPELQSERLAAAVDLSVGRDGARKVVIGGGPLTESARVLAGRSDVPLVVPVAAAGRRVRQLLG</sequence>
<proteinExistence type="inferred from homology"/>
<dbReference type="EMBL" id="JAAKZW010000107">
    <property type="protein sequence ID" value="NGO78551.1"/>
    <property type="molecule type" value="Genomic_DNA"/>
</dbReference>
<dbReference type="GO" id="GO:0047661">
    <property type="term" value="F:amino-acid racemase activity"/>
    <property type="evidence" value="ECO:0007669"/>
    <property type="project" value="InterPro"/>
</dbReference>
<accession>A0A6G4XPL0</accession>
<dbReference type="InterPro" id="IPR052186">
    <property type="entry name" value="Hydantoin_racemase-like"/>
</dbReference>
<protein>
    <recommendedName>
        <fullName evidence="4">Hydantoin racemase</fullName>
    </recommendedName>
</protein>
<dbReference type="InterPro" id="IPR015942">
    <property type="entry name" value="Asp/Glu/hydantoin_racemase"/>
</dbReference>
<comment type="similarity">
    <text evidence="1">Belongs to the HyuE racemase family.</text>
</comment>
<dbReference type="AlphaFoldDB" id="A0A6G4XPL0"/>
<evidence type="ECO:0000256" key="1">
    <source>
        <dbReference type="ARBA" id="ARBA00038414"/>
    </source>
</evidence>
<gene>
    <name evidence="2" type="ORF">G6045_23265</name>
</gene>
<dbReference type="PANTHER" id="PTHR28047:SF5">
    <property type="entry name" value="PROTEIN DCG1"/>
    <property type="match status" value="1"/>
</dbReference>